<dbReference type="eggNOG" id="COG0483">
    <property type="taxonomic scope" value="Bacteria"/>
</dbReference>
<dbReference type="PROSITE" id="PS00629">
    <property type="entry name" value="IMP_1"/>
    <property type="match status" value="1"/>
</dbReference>
<evidence type="ECO:0000256" key="3">
    <source>
        <dbReference type="ARBA" id="ARBA00009759"/>
    </source>
</evidence>
<evidence type="ECO:0000256" key="6">
    <source>
        <dbReference type="ARBA" id="ARBA00022842"/>
    </source>
</evidence>
<dbReference type="GO" id="GO:0046872">
    <property type="term" value="F:metal ion binding"/>
    <property type="evidence" value="ECO:0007669"/>
    <property type="project" value="UniProtKB-KW"/>
</dbReference>
<sequence>MSDTTAPATNDTINATDLAAICRTLATTARQHIVDHQPPRATVLDTKTTPTDVVTQMDRDIEELIRGALATQRPHDGFLGEESTDTVTGTSGLTWVVDPIDGTVNYLYGLPSHSVSIAVVQGKPNPQDWTILAGAVIRIPDGELWWAARGHGAFKGDQRLAINTPDTLGECLTATGFGYDPQVRFTQAQWLPHVLPHIRDLRRIGSAALDLCALAEGALDLYYERGLSPWDVAAGQLIAEEAGAVSRGLHTDYPTTRMTIVGHEPRVEQLRTILRGVVVDDLPTSKSPSSHPL</sequence>
<organism evidence="9 10">
    <name type="scientific">Jonesia denitrificans (strain ATCC 14870 / DSM 20603 / BCRC 15368 / CIP 55.134 / JCM 11481 / NBRC 15587 / NCTC 10816 / Prevot 55134)</name>
    <name type="common">Listeria denitrificans</name>
    <dbReference type="NCBI Taxonomy" id="471856"/>
    <lineage>
        <taxon>Bacteria</taxon>
        <taxon>Bacillati</taxon>
        <taxon>Actinomycetota</taxon>
        <taxon>Actinomycetes</taxon>
        <taxon>Micrococcales</taxon>
        <taxon>Jonesiaceae</taxon>
        <taxon>Jonesia</taxon>
    </lineage>
</organism>
<dbReference type="Proteomes" id="UP000000628">
    <property type="component" value="Chromosome"/>
</dbReference>
<evidence type="ECO:0000256" key="4">
    <source>
        <dbReference type="ARBA" id="ARBA00022723"/>
    </source>
</evidence>
<evidence type="ECO:0000256" key="2">
    <source>
        <dbReference type="ARBA" id="ARBA00001946"/>
    </source>
</evidence>
<dbReference type="GO" id="GO:0008934">
    <property type="term" value="F:inositol monophosphate 1-phosphatase activity"/>
    <property type="evidence" value="ECO:0007669"/>
    <property type="project" value="InterPro"/>
</dbReference>
<feature type="binding site" evidence="7">
    <location>
        <position position="231"/>
    </location>
    <ligand>
        <name>Mg(2+)</name>
        <dbReference type="ChEBI" id="CHEBI:18420"/>
        <label>1</label>
        <note>catalytic</note>
    </ligand>
</feature>
<keyword evidence="10" id="KW-1185">Reference proteome</keyword>
<name>C7R4K8_JONDD</name>
<proteinExistence type="inferred from homology"/>
<evidence type="ECO:0000256" key="1">
    <source>
        <dbReference type="ARBA" id="ARBA00001033"/>
    </source>
</evidence>
<dbReference type="Gene3D" id="3.30.540.10">
    <property type="entry name" value="Fructose-1,6-Bisphosphatase, subunit A, domain 1"/>
    <property type="match status" value="1"/>
</dbReference>
<dbReference type="InterPro" id="IPR000760">
    <property type="entry name" value="Inositol_monophosphatase-like"/>
</dbReference>
<protein>
    <recommendedName>
        <fullName evidence="8">Inositol-1-monophosphatase</fullName>
        <ecNumber evidence="8">3.1.3.25</ecNumber>
    </recommendedName>
</protein>
<dbReference type="STRING" id="471856.Jden_1412"/>
<evidence type="ECO:0000313" key="9">
    <source>
        <dbReference type="EMBL" id="ACV09065.1"/>
    </source>
</evidence>
<dbReference type="HOGENOM" id="CLU_044118_0_1_11"/>
<feature type="binding site" evidence="7">
    <location>
        <position position="98"/>
    </location>
    <ligand>
        <name>Mg(2+)</name>
        <dbReference type="ChEBI" id="CHEBI:18420"/>
        <label>1</label>
        <note>catalytic</note>
    </ligand>
</feature>
<dbReference type="SUPFAM" id="SSF56655">
    <property type="entry name" value="Carbohydrate phosphatase"/>
    <property type="match status" value="1"/>
</dbReference>
<evidence type="ECO:0000313" key="10">
    <source>
        <dbReference type="Proteomes" id="UP000000628"/>
    </source>
</evidence>
<keyword evidence="5 8" id="KW-0378">Hydrolase</keyword>
<dbReference type="PANTHER" id="PTHR20854:SF4">
    <property type="entry name" value="INOSITOL-1-MONOPHOSPHATASE-RELATED"/>
    <property type="match status" value="1"/>
</dbReference>
<accession>C7R4K8</accession>
<dbReference type="OrthoDB" id="9772456at2"/>
<dbReference type="InterPro" id="IPR033942">
    <property type="entry name" value="IMPase"/>
</dbReference>
<gene>
    <name evidence="9" type="ordered locus">Jden_1412</name>
</gene>
<evidence type="ECO:0000256" key="7">
    <source>
        <dbReference type="PIRSR" id="PIRSR600760-2"/>
    </source>
</evidence>
<evidence type="ECO:0000256" key="8">
    <source>
        <dbReference type="RuleBase" id="RU364068"/>
    </source>
</evidence>
<dbReference type="GO" id="GO:0006020">
    <property type="term" value="P:inositol metabolic process"/>
    <property type="evidence" value="ECO:0007669"/>
    <property type="project" value="TreeGrafter"/>
</dbReference>
<comment type="similarity">
    <text evidence="3 8">Belongs to the inositol monophosphatase superfamily.</text>
</comment>
<dbReference type="InterPro" id="IPR020550">
    <property type="entry name" value="Inositol_monophosphatase_CS"/>
</dbReference>
<dbReference type="EC" id="3.1.3.25" evidence="8"/>
<dbReference type="AlphaFoldDB" id="C7R4K8"/>
<dbReference type="PANTHER" id="PTHR20854">
    <property type="entry name" value="INOSITOL MONOPHOSPHATASE"/>
    <property type="match status" value="1"/>
</dbReference>
<dbReference type="GO" id="GO:0007165">
    <property type="term" value="P:signal transduction"/>
    <property type="evidence" value="ECO:0007669"/>
    <property type="project" value="TreeGrafter"/>
</dbReference>
<feature type="binding site" evidence="7">
    <location>
        <position position="101"/>
    </location>
    <ligand>
        <name>Mg(2+)</name>
        <dbReference type="ChEBI" id="CHEBI:18420"/>
        <label>1</label>
        <note>catalytic</note>
    </ligand>
</feature>
<feature type="binding site" evidence="7">
    <location>
        <position position="81"/>
    </location>
    <ligand>
        <name>Mg(2+)</name>
        <dbReference type="ChEBI" id="CHEBI:18420"/>
        <label>1</label>
        <note>catalytic</note>
    </ligand>
</feature>
<dbReference type="RefSeq" id="WP_015771693.1">
    <property type="nucleotide sequence ID" value="NC_013174.1"/>
</dbReference>
<evidence type="ECO:0000256" key="5">
    <source>
        <dbReference type="ARBA" id="ARBA00022801"/>
    </source>
</evidence>
<dbReference type="Pfam" id="PF00459">
    <property type="entry name" value="Inositol_P"/>
    <property type="match status" value="1"/>
</dbReference>
<keyword evidence="6 7" id="KW-0460">Magnesium</keyword>
<dbReference type="KEGG" id="jde:Jden_1412"/>
<reference evidence="9 10" key="1">
    <citation type="journal article" date="2009" name="Stand. Genomic Sci.">
        <title>Complete genome sequence of Jonesia denitrificans type strain (Prevot 55134).</title>
        <authorList>
            <person name="Pukall R."/>
            <person name="Gehrich-Schroter G."/>
            <person name="Lapidus A."/>
            <person name="Nolan M."/>
            <person name="Glavina Del Rio T."/>
            <person name="Lucas S."/>
            <person name="Chen F."/>
            <person name="Tice H."/>
            <person name="Pitluck S."/>
            <person name="Cheng J.F."/>
            <person name="Copeland A."/>
            <person name="Saunders E."/>
            <person name="Brettin T."/>
            <person name="Detter J.C."/>
            <person name="Bruce D."/>
            <person name="Goodwin L."/>
            <person name="Pati A."/>
            <person name="Ivanova N."/>
            <person name="Mavromatis K."/>
            <person name="Ovchinnikova G."/>
            <person name="Chen A."/>
            <person name="Palaniappan K."/>
            <person name="Land M."/>
            <person name="Hauser L."/>
            <person name="Chang Y.J."/>
            <person name="Jeffries C.D."/>
            <person name="Chain P."/>
            <person name="Goker M."/>
            <person name="Bristow J."/>
            <person name="Eisen J.A."/>
            <person name="Markowitz V."/>
            <person name="Hugenholtz P."/>
            <person name="Kyrpides N.C."/>
            <person name="Klenk H.P."/>
            <person name="Han C."/>
        </authorList>
    </citation>
    <scope>NUCLEOTIDE SEQUENCE [LARGE SCALE GENOMIC DNA]</scope>
    <source>
        <strain evidence="10">ATCC 14870 / DSM 20603 / BCRC 15368 / CIP 55.134 / JCM 11481 / NBRC 15587 / NCTC 10816 / Prevot 55134</strain>
    </source>
</reference>
<dbReference type="GO" id="GO:0046854">
    <property type="term" value="P:phosphatidylinositol phosphate biosynthetic process"/>
    <property type="evidence" value="ECO:0007669"/>
    <property type="project" value="InterPro"/>
</dbReference>
<dbReference type="EMBL" id="CP001706">
    <property type="protein sequence ID" value="ACV09065.1"/>
    <property type="molecule type" value="Genomic_DNA"/>
</dbReference>
<feature type="binding site" evidence="7">
    <location>
        <position position="100"/>
    </location>
    <ligand>
        <name>Mg(2+)</name>
        <dbReference type="ChEBI" id="CHEBI:18420"/>
        <label>1</label>
        <note>catalytic</note>
    </ligand>
</feature>
<comment type="cofactor">
    <cofactor evidence="2 7 8">
        <name>Mg(2+)</name>
        <dbReference type="ChEBI" id="CHEBI:18420"/>
    </cofactor>
</comment>
<dbReference type="CDD" id="cd01639">
    <property type="entry name" value="IMPase"/>
    <property type="match status" value="1"/>
</dbReference>
<dbReference type="PRINTS" id="PR00377">
    <property type="entry name" value="IMPHPHTASES"/>
</dbReference>
<dbReference type="InterPro" id="IPR020583">
    <property type="entry name" value="Inositol_monoP_metal-BS"/>
</dbReference>
<keyword evidence="4 7" id="KW-0479">Metal-binding</keyword>
<comment type="catalytic activity">
    <reaction evidence="1 8">
        <text>a myo-inositol phosphate + H2O = myo-inositol + phosphate</text>
        <dbReference type="Rhea" id="RHEA:24056"/>
        <dbReference type="ChEBI" id="CHEBI:15377"/>
        <dbReference type="ChEBI" id="CHEBI:17268"/>
        <dbReference type="ChEBI" id="CHEBI:43474"/>
        <dbReference type="ChEBI" id="CHEBI:84139"/>
        <dbReference type="EC" id="3.1.3.25"/>
    </reaction>
</comment>
<dbReference type="PROSITE" id="PS00630">
    <property type="entry name" value="IMP_2"/>
    <property type="match status" value="1"/>
</dbReference>
<dbReference type="Gene3D" id="3.40.190.80">
    <property type="match status" value="1"/>
</dbReference>